<dbReference type="STRING" id="1227492.C482_10511"/>
<comment type="caution">
    <text evidence="2">The sequence shown here is derived from an EMBL/GenBank/DDBJ whole genome shotgun (WGS) entry which is preliminary data.</text>
</comment>
<evidence type="ECO:0000313" key="2">
    <source>
        <dbReference type="EMBL" id="ELY98982.1"/>
    </source>
</evidence>
<dbReference type="InterPro" id="IPR011033">
    <property type="entry name" value="PRC_barrel-like_sf"/>
</dbReference>
<dbReference type="PANTHER" id="PTHR38137">
    <property type="entry name" value="PRC-BARREL DOMAIN PROTEIN"/>
    <property type="match status" value="1"/>
</dbReference>
<evidence type="ECO:0000259" key="1">
    <source>
        <dbReference type="Pfam" id="PF05239"/>
    </source>
</evidence>
<dbReference type="PATRIC" id="fig|1227492.4.peg.2069"/>
<accession>M0AM50</accession>
<dbReference type="InterPro" id="IPR027275">
    <property type="entry name" value="PRC-brl_dom"/>
</dbReference>
<keyword evidence="3" id="KW-1185">Reference proteome</keyword>
<protein>
    <submittedName>
        <fullName evidence="2">PRC-barrel domain-containing protein</fullName>
    </submittedName>
</protein>
<feature type="domain" description="PRC-barrel" evidence="1">
    <location>
        <begin position="12"/>
        <end position="85"/>
    </location>
</feature>
<gene>
    <name evidence="2" type="ORF">C482_10511</name>
</gene>
<dbReference type="Gene3D" id="2.30.30.240">
    <property type="entry name" value="PRC-barrel domain"/>
    <property type="match status" value="1"/>
</dbReference>
<dbReference type="Pfam" id="PF05239">
    <property type="entry name" value="PRC"/>
    <property type="match status" value="1"/>
</dbReference>
<organism evidence="2 3">
    <name type="scientific">Natrialba chahannaoensis JCM 10990</name>
    <dbReference type="NCBI Taxonomy" id="1227492"/>
    <lineage>
        <taxon>Archaea</taxon>
        <taxon>Methanobacteriati</taxon>
        <taxon>Methanobacteriota</taxon>
        <taxon>Stenosarchaea group</taxon>
        <taxon>Halobacteria</taxon>
        <taxon>Halobacteriales</taxon>
        <taxon>Natrialbaceae</taxon>
        <taxon>Natrialba</taxon>
    </lineage>
</organism>
<name>M0AM50_9EURY</name>
<reference evidence="2 3" key="1">
    <citation type="journal article" date="2014" name="PLoS Genet.">
        <title>Phylogenetically driven sequencing of extremely halophilic archaea reveals strategies for static and dynamic osmo-response.</title>
        <authorList>
            <person name="Becker E.A."/>
            <person name="Seitzer P.M."/>
            <person name="Tritt A."/>
            <person name="Larsen D."/>
            <person name="Krusor M."/>
            <person name="Yao A.I."/>
            <person name="Wu D."/>
            <person name="Madern D."/>
            <person name="Eisen J.A."/>
            <person name="Darling A.E."/>
            <person name="Facciotti M.T."/>
        </authorList>
    </citation>
    <scope>NUCLEOTIDE SEQUENCE [LARGE SCALE GENOMIC DNA]</scope>
    <source>
        <strain evidence="2 3">JCM 10990</strain>
    </source>
</reference>
<evidence type="ECO:0000313" key="3">
    <source>
        <dbReference type="Proteomes" id="UP000011693"/>
    </source>
</evidence>
<dbReference type="EMBL" id="AOIN01000059">
    <property type="protein sequence ID" value="ELY98982.1"/>
    <property type="molecule type" value="Genomic_DNA"/>
</dbReference>
<proteinExistence type="predicted"/>
<dbReference type="Proteomes" id="UP000011693">
    <property type="component" value="Unassembled WGS sequence"/>
</dbReference>
<dbReference type="PANTHER" id="PTHR38137:SF1">
    <property type="entry name" value="PRC-BARREL DOMAIN-CONTAINING PROTEIN"/>
    <property type="match status" value="1"/>
</dbReference>
<dbReference type="AlphaFoldDB" id="M0AM50"/>
<sequence>MCPDMDDTPQEITSLVGREVYSNSGVFVGEVQDLQLNVDGQAVTGLALGNLNTELFAEESATGQGVIVPYRWVRAVGDVILINDVVERVRDPDEEETELVA</sequence>
<dbReference type="SUPFAM" id="SSF50346">
    <property type="entry name" value="PRC-barrel domain"/>
    <property type="match status" value="1"/>
</dbReference>